<dbReference type="EMBL" id="CP054619">
    <property type="protein sequence ID" value="QKS51301.1"/>
    <property type="molecule type" value="Genomic_DNA"/>
</dbReference>
<dbReference type="Proteomes" id="UP000509702">
    <property type="component" value="Chromosome"/>
</dbReference>
<keyword evidence="2" id="KW-1185">Reference proteome</keyword>
<sequence>MIDGEPALPEFSFSNDVWSRIFSDYVSFLWKACGVFGLSQKHIEYSDRELALAVKEAEIDIRAMLARRSKSRGVSHGKIAGGLAFRLSRFKIVHFKEEAWDNSHFHLIQELAATLLVRKLFVQRHVPEANILELSYQLSRRHANQETAGLFFDAFVAEAG</sequence>
<evidence type="ECO:0000313" key="2">
    <source>
        <dbReference type="Proteomes" id="UP000509702"/>
    </source>
</evidence>
<dbReference type="RefSeq" id="WP_149197952.1">
    <property type="nucleotide sequence ID" value="NZ_BSOV01000063.1"/>
</dbReference>
<proteinExistence type="predicted"/>
<name>A0A6N1AHT7_9PROT</name>
<organism evidence="1 2">
    <name type="scientific">Azospirillum oryzae</name>
    <dbReference type="NCBI Taxonomy" id="286727"/>
    <lineage>
        <taxon>Bacteria</taxon>
        <taxon>Pseudomonadati</taxon>
        <taxon>Pseudomonadota</taxon>
        <taxon>Alphaproteobacteria</taxon>
        <taxon>Rhodospirillales</taxon>
        <taxon>Azospirillaceae</taxon>
        <taxon>Azospirillum</taxon>
    </lineage>
</organism>
<evidence type="ECO:0000313" key="1">
    <source>
        <dbReference type="EMBL" id="QKS51301.1"/>
    </source>
</evidence>
<protein>
    <submittedName>
        <fullName evidence="1">Uncharacterized protein</fullName>
    </submittedName>
</protein>
<dbReference type="KEGG" id="aoz:HUE56_12435"/>
<dbReference type="AlphaFoldDB" id="A0A6N1AHT7"/>
<reference evidence="1 2" key="1">
    <citation type="submission" date="2020-06" db="EMBL/GenBank/DDBJ databases">
        <title>Complete genome of Azosprillum oryzae KACC14407.</title>
        <authorList>
            <person name="Kim M."/>
            <person name="Park Y.-J."/>
            <person name="Shin J.-H."/>
        </authorList>
    </citation>
    <scope>NUCLEOTIDE SEQUENCE [LARGE SCALE GENOMIC DNA]</scope>
    <source>
        <strain evidence="1 2">KACC 14407</strain>
    </source>
</reference>
<dbReference type="OrthoDB" id="7303786at2"/>
<accession>A0A6N1AHT7</accession>
<gene>
    <name evidence="1" type="ORF">HUE56_12435</name>
</gene>